<name>A0ABW7F4X5_9BURK</name>
<dbReference type="EMBL" id="JBIGHV010000006">
    <property type="protein sequence ID" value="MFG6431683.1"/>
    <property type="molecule type" value="Genomic_DNA"/>
</dbReference>
<keyword evidence="2" id="KW-1185">Reference proteome</keyword>
<organism evidence="1 2">
    <name type="scientific">Pelomonas parva</name>
    <dbReference type="NCBI Taxonomy" id="3299032"/>
    <lineage>
        <taxon>Bacteria</taxon>
        <taxon>Pseudomonadati</taxon>
        <taxon>Pseudomonadota</taxon>
        <taxon>Betaproteobacteria</taxon>
        <taxon>Burkholderiales</taxon>
        <taxon>Sphaerotilaceae</taxon>
        <taxon>Roseateles</taxon>
    </lineage>
</organism>
<evidence type="ECO:0000313" key="2">
    <source>
        <dbReference type="Proteomes" id="UP001606210"/>
    </source>
</evidence>
<dbReference type="Proteomes" id="UP001606210">
    <property type="component" value="Unassembled WGS sequence"/>
</dbReference>
<protein>
    <recommendedName>
        <fullName evidence="3">Nuclear transport factor 2 family protein</fullName>
    </recommendedName>
</protein>
<proteinExistence type="predicted"/>
<reference evidence="1 2" key="1">
    <citation type="submission" date="2024-08" db="EMBL/GenBank/DDBJ databases">
        <authorList>
            <person name="Lu H."/>
        </authorList>
    </citation>
    <scope>NUCLEOTIDE SEQUENCE [LARGE SCALE GENOMIC DNA]</scope>
    <source>
        <strain evidence="1 2">LYH14W</strain>
    </source>
</reference>
<evidence type="ECO:0008006" key="3">
    <source>
        <dbReference type="Google" id="ProtNLM"/>
    </source>
</evidence>
<gene>
    <name evidence="1" type="ORF">ACG00Y_17315</name>
</gene>
<comment type="caution">
    <text evidence="1">The sequence shown here is derived from an EMBL/GenBank/DDBJ whole genome shotgun (WGS) entry which is preliminary data.</text>
</comment>
<accession>A0ABW7F4X5</accession>
<evidence type="ECO:0000313" key="1">
    <source>
        <dbReference type="EMBL" id="MFG6431683.1"/>
    </source>
</evidence>
<sequence>MAVATDATTLGAALRDYEARFHARIVQCQDPRIAGAEAANKYFEYLDLKSGSMQLVDVHVLRGDQEICPKRDLAFALEPDDLVDIGELIC</sequence>